<protein>
    <recommendedName>
        <fullName evidence="2">histidine kinase</fullName>
        <ecNumber evidence="2">2.7.13.3</ecNumber>
    </recommendedName>
</protein>
<name>A0ABS9VP51_9SPHN</name>
<dbReference type="PROSITE" id="PS50109">
    <property type="entry name" value="HIS_KIN"/>
    <property type="match status" value="1"/>
</dbReference>
<dbReference type="InterPro" id="IPR005467">
    <property type="entry name" value="His_kinase_dom"/>
</dbReference>
<evidence type="ECO:0000256" key="6">
    <source>
        <dbReference type="ARBA" id="ARBA00023012"/>
    </source>
</evidence>
<evidence type="ECO:0000256" key="4">
    <source>
        <dbReference type="ARBA" id="ARBA00022679"/>
    </source>
</evidence>
<dbReference type="CDD" id="cd00082">
    <property type="entry name" value="HisKA"/>
    <property type="match status" value="1"/>
</dbReference>
<dbReference type="EMBL" id="JAKZHW010000002">
    <property type="protein sequence ID" value="MCH8616750.1"/>
    <property type="molecule type" value="Genomic_DNA"/>
</dbReference>
<dbReference type="SUPFAM" id="SSF55874">
    <property type="entry name" value="ATPase domain of HSP90 chaperone/DNA topoisomerase II/histidine kinase"/>
    <property type="match status" value="1"/>
</dbReference>
<evidence type="ECO:0000256" key="3">
    <source>
        <dbReference type="ARBA" id="ARBA00022553"/>
    </source>
</evidence>
<evidence type="ECO:0000256" key="1">
    <source>
        <dbReference type="ARBA" id="ARBA00000085"/>
    </source>
</evidence>
<evidence type="ECO:0000313" key="8">
    <source>
        <dbReference type="EMBL" id="MCH8616750.1"/>
    </source>
</evidence>
<evidence type="ECO:0000256" key="5">
    <source>
        <dbReference type="ARBA" id="ARBA00022777"/>
    </source>
</evidence>
<evidence type="ECO:0000256" key="2">
    <source>
        <dbReference type="ARBA" id="ARBA00012438"/>
    </source>
</evidence>
<keyword evidence="5" id="KW-0418">Kinase</keyword>
<dbReference type="SMART" id="SM00387">
    <property type="entry name" value="HATPase_c"/>
    <property type="match status" value="1"/>
</dbReference>
<dbReference type="PANTHER" id="PTHR45453:SF1">
    <property type="entry name" value="PHOSPHATE REGULON SENSOR PROTEIN PHOR"/>
    <property type="match status" value="1"/>
</dbReference>
<keyword evidence="8" id="KW-0547">Nucleotide-binding</keyword>
<dbReference type="Proteomes" id="UP001203058">
    <property type="component" value="Unassembled WGS sequence"/>
</dbReference>
<accession>A0ABS9VP51</accession>
<dbReference type="Gene3D" id="1.10.287.130">
    <property type="match status" value="1"/>
</dbReference>
<dbReference type="PRINTS" id="PR00344">
    <property type="entry name" value="BCTRLSENSOR"/>
</dbReference>
<feature type="domain" description="Histidine kinase" evidence="7">
    <location>
        <begin position="120"/>
        <end position="339"/>
    </location>
</feature>
<keyword evidence="6" id="KW-0902">Two-component regulatory system</keyword>
<dbReference type="InterPro" id="IPR004358">
    <property type="entry name" value="Sig_transdc_His_kin-like_C"/>
</dbReference>
<comment type="catalytic activity">
    <reaction evidence="1">
        <text>ATP + protein L-histidine = ADP + protein N-phospho-L-histidine.</text>
        <dbReference type="EC" id="2.7.13.3"/>
    </reaction>
</comment>
<dbReference type="Gene3D" id="3.30.565.10">
    <property type="entry name" value="Histidine kinase-like ATPase, C-terminal domain"/>
    <property type="match status" value="1"/>
</dbReference>
<evidence type="ECO:0000313" key="9">
    <source>
        <dbReference type="Proteomes" id="UP001203058"/>
    </source>
</evidence>
<dbReference type="InterPro" id="IPR003661">
    <property type="entry name" value="HisK_dim/P_dom"/>
</dbReference>
<reference evidence="8 9" key="1">
    <citation type="submission" date="2022-03" db="EMBL/GenBank/DDBJ databases">
        <authorList>
            <person name="Jo J.-H."/>
            <person name="Im W.-T."/>
        </authorList>
    </citation>
    <scope>NUCLEOTIDE SEQUENCE [LARGE SCALE GENOMIC DNA]</scope>
    <source>
        <strain evidence="8 9">SM33</strain>
    </source>
</reference>
<dbReference type="InterPro" id="IPR003594">
    <property type="entry name" value="HATPase_dom"/>
</dbReference>
<dbReference type="EC" id="2.7.13.3" evidence="2"/>
<proteinExistence type="predicted"/>
<sequence length="343" mass="37454">MIFTLNRDKSRRLIEGLTEAAIIVRGATVAMSNAAARNLLGVAIEGVDVRQVLPHPAVIERLVRGGVAGPEEVEAAGFGGSRRQWLVRIAPLGDGALMVRLIDRSEARAAEQMRVDFVANASHELRTPLSTLIGYAETLRERSGEIDGDTRDRFLSIVHEEAQRMQRVVEDLISLSRIEAEKFTTPTDAVDLEQLIDISVESARRMGEERGSQLVREIEADLPPIAADSVQILQVIDNLITNALRYGEPGTPVTISATLEDAMVHMTVADRGEGIASEHLHRLTERFYRVDTSRSRSLGGTGLGLSIVKHIVERHRGRFTIESQVGKGTTVHVLLPVAAGSLS</sequence>
<dbReference type="SMART" id="SM00388">
    <property type="entry name" value="HisKA"/>
    <property type="match status" value="1"/>
</dbReference>
<keyword evidence="9" id="KW-1185">Reference proteome</keyword>
<dbReference type="Pfam" id="PF00512">
    <property type="entry name" value="HisKA"/>
    <property type="match status" value="1"/>
</dbReference>
<keyword evidence="4" id="KW-0808">Transferase</keyword>
<comment type="caution">
    <text evidence="8">The sequence shown here is derived from an EMBL/GenBank/DDBJ whole genome shotgun (WGS) entry which is preliminary data.</text>
</comment>
<evidence type="ECO:0000259" key="7">
    <source>
        <dbReference type="PROSITE" id="PS50109"/>
    </source>
</evidence>
<dbReference type="InterPro" id="IPR036890">
    <property type="entry name" value="HATPase_C_sf"/>
</dbReference>
<dbReference type="Pfam" id="PF02518">
    <property type="entry name" value="HATPase_c"/>
    <property type="match status" value="1"/>
</dbReference>
<keyword evidence="8" id="KW-0067">ATP-binding</keyword>
<dbReference type="GO" id="GO:0005524">
    <property type="term" value="F:ATP binding"/>
    <property type="evidence" value="ECO:0007669"/>
    <property type="project" value="UniProtKB-KW"/>
</dbReference>
<dbReference type="InterPro" id="IPR036097">
    <property type="entry name" value="HisK_dim/P_sf"/>
</dbReference>
<organism evidence="8 9">
    <name type="scientific">Sphingomonas telluris</name>
    <dbReference type="NCBI Taxonomy" id="2907998"/>
    <lineage>
        <taxon>Bacteria</taxon>
        <taxon>Pseudomonadati</taxon>
        <taxon>Pseudomonadota</taxon>
        <taxon>Alphaproteobacteria</taxon>
        <taxon>Sphingomonadales</taxon>
        <taxon>Sphingomonadaceae</taxon>
        <taxon>Sphingomonas</taxon>
    </lineage>
</organism>
<dbReference type="InterPro" id="IPR050351">
    <property type="entry name" value="BphY/WalK/GraS-like"/>
</dbReference>
<dbReference type="SUPFAM" id="SSF47384">
    <property type="entry name" value="Homodimeric domain of signal transducing histidine kinase"/>
    <property type="match status" value="1"/>
</dbReference>
<gene>
    <name evidence="8" type="ORF">LZ016_11670</name>
</gene>
<dbReference type="RefSeq" id="WP_241447644.1">
    <property type="nucleotide sequence ID" value="NZ_JAKZHW010000002.1"/>
</dbReference>
<dbReference type="PANTHER" id="PTHR45453">
    <property type="entry name" value="PHOSPHATE REGULON SENSOR PROTEIN PHOR"/>
    <property type="match status" value="1"/>
</dbReference>
<keyword evidence="3" id="KW-0597">Phosphoprotein</keyword>
<dbReference type="CDD" id="cd00075">
    <property type="entry name" value="HATPase"/>
    <property type="match status" value="1"/>
</dbReference>